<name>A0A329MI23_9BACL</name>
<dbReference type="InterPro" id="IPR029016">
    <property type="entry name" value="GAF-like_dom_sf"/>
</dbReference>
<evidence type="ECO:0000259" key="5">
    <source>
        <dbReference type="PROSITE" id="PS51078"/>
    </source>
</evidence>
<evidence type="ECO:0000313" key="7">
    <source>
        <dbReference type="Proteomes" id="UP000250369"/>
    </source>
</evidence>
<evidence type="ECO:0008006" key="8">
    <source>
        <dbReference type="Google" id="ProtNLM"/>
    </source>
</evidence>
<dbReference type="Pfam" id="PF09339">
    <property type="entry name" value="HTH_IclR"/>
    <property type="match status" value="1"/>
</dbReference>
<evidence type="ECO:0000259" key="4">
    <source>
        <dbReference type="PROSITE" id="PS51077"/>
    </source>
</evidence>
<feature type="domain" description="IclR-ED" evidence="5">
    <location>
        <begin position="82"/>
        <end position="265"/>
    </location>
</feature>
<dbReference type="InterPro" id="IPR036388">
    <property type="entry name" value="WH-like_DNA-bd_sf"/>
</dbReference>
<evidence type="ECO:0000256" key="3">
    <source>
        <dbReference type="ARBA" id="ARBA00023163"/>
    </source>
</evidence>
<dbReference type="PANTHER" id="PTHR30136:SF35">
    <property type="entry name" value="HTH-TYPE TRANSCRIPTIONAL REGULATOR RV1719"/>
    <property type="match status" value="1"/>
</dbReference>
<dbReference type="GO" id="GO:0045892">
    <property type="term" value="P:negative regulation of DNA-templated transcription"/>
    <property type="evidence" value="ECO:0007669"/>
    <property type="project" value="TreeGrafter"/>
</dbReference>
<evidence type="ECO:0000256" key="2">
    <source>
        <dbReference type="ARBA" id="ARBA00023125"/>
    </source>
</evidence>
<dbReference type="Pfam" id="PF01614">
    <property type="entry name" value="IclR_C"/>
    <property type="match status" value="1"/>
</dbReference>
<dbReference type="InterPro" id="IPR036390">
    <property type="entry name" value="WH_DNA-bd_sf"/>
</dbReference>
<dbReference type="InterPro" id="IPR050707">
    <property type="entry name" value="HTH_MetabolicPath_Reg"/>
</dbReference>
<dbReference type="GO" id="GO:0003677">
    <property type="term" value="F:DNA binding"/>
    <property type="evidence" value="ECO:0007669"/>
    <property type="project" value="UniProtKB-KW"/>
</dbReference>
<feature type="domain" description="HTH iclR-type" evidence="4">
    <location>
        <begin position="20"/>
        <end position="81"/>
    </location>
</feature>
<keyword evidence="1" id="KW-0805">Transcription regulation</keyword>
<keyword evidence="3" id="KW-0804">Transcription</keyword>
<sequence length="277" mass="30835">MQVLQTKKEILKMDKKKYAVPALEKGLLICELLADSDQPLGITEINAICGLPKSSVFSIMTTLENMDYVEKLPDDKYKLTLKINNLGTKILTKLDVRQVSRPIMEELAEHLRFTVHLAILEKDKSLYVEKVNGPGFVQFSTAVGQSWPIYISAGGKVLAAYLPSEQLSEILKPCTFEAYTPNTIRSKEALMENLHTVRENGYAFEDEEGEIGIRCIAAPVYDKAGTVIASLGVTALRNELPVHKLDEIGRFVRSKALTISAKLGYVPHEAEPTKQKK</sequence>
<proteinExistence type="predicted"/>
<organism evidence="6 7">
    <name type="scientific">Paenibacillus contaminans</name>
    <dbReference type="NCBI Taxonomy" id="450362"/>
    <lineage>
        <taxon>Bacteria</taxon>
        <taxon>Bacillati</taxon>
        <taxon>Bacillota</taxon>
        <taxon>Bacilli</taxon>
        <taxon>Bacillales</taxon>
        <taxon>Paenibacillaceae</taxon>
        <taxon>Paenibacillus</taxon>
    </lineage>
</organism>
<protein>
    <recommendedName>
        <fullName evidence="8">IclR family transcriptional regulator</fullName>
    </recommendedName>
</protein>
<dbReference type="SUPFAM" id="SSF46785">
    <property type="entry name" value="Winged helix' DNA-binding domain"/>
    <property type="match status" value="1"/>
</dbReference>
<dbReference type="SUPFAM" id="SSF55781">
    <property type="entry name" value="GAF domain-like"/>
    <property type="match status" value="1"/>
</dbReference>
<dbReference type="Gene3D" id="1.10.10.10">
    <property type="entry name" value="Winged helix-like DNA-binding domain superfamily/Winged helix DNA-binding domain"/>
    <property type="match status" value="1"/>
</dbReference>
<gene>
    <name evidence="6" type="ORF">DQG23_20495</name>
</gene>
<dbReference type="InterPro" id="IPR005471">
    <property type="entry name" value="Tscrpt_reg_IclR_N"/>
</dbReference>
<accession>A0A329MI23</accession>
<dbReference type="AlphaFoldDB" id="A0A329MI23"/>
<dbReference type="GO" id="GO:0003700">
    <property type="term" value="F:DNA-binding transcription factor activity"/>
    <property type="evidence" value="ECO:0007669"/>
    <property type="project" value="TreeGrafter"/>
</dbReference>
<evidence type="ECO:0000313" key="6">
    <source>
        <dbReference type="EMBL" id="RAV19380.1"/>
    </source>
</evidence>
<dbReference type="Gene3D" id="3.30.450.40">
    <property type="match status" value="1"/>
</dbReference>
<dbReference type="InterPro" id="IPR014757">
    <property type="entry name" value="Tscrpt_reg_IclR_C"/>
</dbReference>
<dbReference type="PROSITE" id="PS51078">
    <property type="entry name" value="ICLR_ED"/>
    <property type="match status" value="1"/>
</dbReference>
<dbReference type="Proteomes" id="UP000250369">
    <property type="component" value="Unassembled WGS sequence"/>
</dbReference>
<dbReference type="PROSITE" id="PS51077">
    <property type="entry name" value="HTH_ICLR"/>
    <property type="match status" value="1"/>
</dbReference>
<evidence type="ECO:0000256" key="1">
    <source>
        <dbReference type="ARBA" id="ARBA00023015"/>
    </source>
</evidence>
<comment type="caution">
    <text evidence="6">The sequence shown here is derived from an EMBL/GenBank/DDBJ whole genome shotgun (WGS) entry which is preliminary data.</text>
</comment>
<keyword evidence="7" id="KW-1185">Reference proteome</keyword>
<dbReference type="PANTHER" id="PTHR30136">
    <property type="entry name" value="HELIX-TURN-HELIX TRANSCRIPTIONAL REGULATOR, ICLR FAMILY"/>
    <property type="match status" value="1"/>
</dbReference>
<reference evidence="6 7" key="1">
    <citation type="journal article" date="2009" name="Int. J. Syst. Evol. Microbiol.">
        <title>Paenibacillus contaminans sp. nov., isolated from a contaminated laboratory plate.</title>
        <authorList>
            <person name="Chou J.H."/>
            <person name="Lee J.H."/>
            <person name="Lin M.C."/>
            <person name="Chang P.S."/>
            <person name="Arun A.B."/>
            <person name="Young C.C."/>
            <person name="Chen W.M."/>
        </authorList>
    </citation>
    <scope>NUCLEOTIDE SEQUENCE [LARGE SCALE GENOMIC DNA]</scope>
    <source>
        <strain evidence="6 7">CKOBP-6</strain>
    </source>
</reference>
<dbReference type="SMART" id="SM00346">
    <property type="entry name" value="HTH_ICLR"/>
    <property type="match status" value="1"/>
</dbReference>
<dbReference type="EMBL" id="QMFB01000012">
    <property type="protein sequence ID" value="RAV19380.1"/>
    <property type="molecule type" value="Genomic_DNA"/>
</dbReference>
<keyword evidence="2" id="KW-0238">DNA-binding</keyword>